<dbReference type="FunFam" id="3.30.540.10:FF:000004">
    <property type="entry name" value="Inositol-1-monophosphatase"/>
    <property type="match status" value="1"/>
</dbReference>
<dbReference type="GO" id="GO:0005525">
    <property type="term" value="F:GTP binding"/>
    <property type="evidence" value="ECO:0007669"/>
    <property type="project" value="UniProtKB-UniRule"/>
</dbReference>
<dbReference type="SUPFAM" id="SSF52540">
    <property type="entry name" value="P-loop containing nucleoside triphosphate hydrolases"/>
    <property type="match status" value="1"/>
</dbReference>
<dbReference type="GO" id="GO:0005737">
    <property type="term" value="C:cytoplasm"/>
    <property type="evidence" value="ECO:0007669"/>
    <property type="project" value="UniProtKB-SubCell"/>
</dbReference>
<keyword evidence="10 12" id="KW-0460">Magnesium</keyword>
<dbReference type="InterPro" id="IPR020550">
    <property type="entry name" value="Inositol_monophosphatase_CS"/>
</dbReference>
<dbReference type="GO" id="GO:0006021">
    <property type="term" value="P:inositol biosynthetic process"/>
    <property type="evidence" value="ECO:0007669"/>
    <property type="project" value="UniProtKB-UniPathway"/>
</dbReference>
<dbReference type="PANTHER" id="PTHR20854">
    <property type="entry name" value="INOSITOL MONOPHOSPHATASE"/>
    <property type="match status" value="1"/>
</dbReference>
<evidence type="ECO:0000256" key="7">
    <source>
        <dbReference type="ARBA" id="ARBA00022741"/>
    </source>
</evidence>
<feature type="binding site" evidence="12">
    <location>
        <begin position="145"/>
        <end position="147"/>
    </location>
    <ligand>
        <name>GTP</name>
        <dbReference type="ChEBI" id="CHEBI:37565"/>
    </ligand>
</feature>
<dbReference type="Gene3D" id="3.40.440.10">
    <property type="entry name" value="Adenylosuccinate Synthetase, subunit A, domain 1"/>
    <property type="match status" value="1"/>
</dbReference>
<dbReference type="CDD" id="cd17039">
    <property type="entry name" value="Ubl_ubiquitin_like"/>
    <property type="match status" value="1"/>
</dbReference>
<dbReference type="PROSITE" id="PS00630">
    <property type="entry name" value="IMP_2"/>
    <property type="match status" value="1"/>
</dbReference>
<evidence type="ECO:0000256" key="2">
    <source>
        <dbReference type="ARBA" id="ARBA00005152"/>
    </source>
</evidence>
<evidence type="ECO:0000313" key="15">
    <source>
        <dbReference type="EMBL" id="OLP90235.1"/>
    </source>
</evidence>
<dbReference type="InterPro" id="IPR042111">
    <property type="entry name" value="Adenylosuccinate_synth_dom3"/>
</dbReference>
<keyword evidence="11 12" id="KW-0342">GTP-binding</keyword>
<dbReference type="SMART" id="SM00788">
    <property type="entry name" value="Adenylsucc_synt"/>
    <property type="match status" value="1"/>
</dbReference>
<feature type="region of interest" description="Disordered" evidence="14">
    <location>
        <begin position="1311"/>
        <end position="1330"/>
    </location>
</feature>
<dbReference type="PRINTS" id="PR00377">
    <property type="entry name" value="IMPHPHTASES"/>
</dbReference>
<evidence type="ECO:0000256" key="9">
    <source>
        <dbReference type="ARBA" id="ARBA00022801"/>
    </source>
</evidence>
<dbReference type="InterPro" id="IPR042109">
    <property type="entry name" value="Adenylosuccinate_synth_dom1"/>
</dbReference>
<feature type="binding site" evidence="12">
    <location>
        <begin position="232"/>
        <end position="234"/>
    </location>
    <ligand>
        <name>GTP</name>
        <dbReference type="ChEBI" id="CHEBI:37565"/>
    </ligand>
</feature>
<dbReference type="InterPro" id="IPR001114">
    <property type="entry name" value="Adenylosuccinate_synthetase"/>
</dbReference>
<feature type="region of interest" description="Disordered" evidence="14">
    <location>
        <begin position="420"/>
        <end position="439"/>
    </location>
</feature>
<evidence type="ECO:0000256" key="3">
    <source>
        <dbReference type="ARBA" id="ARBA00009759"/>
    </source>
</evidence>
<comment type="catalytic activity">
    <reaction evidence="12">
        <text>IMP + L-aspartate + GTP = N(6)-(1,2-dicarboxyethyl)-AMP + GDP + phosphate + 2 H(+)</text>
        <dbReference type="Rhea" id="RHEA:15753"/>
        <dbReference type="ChEBI" id="CHEBI:15378"/>
        <dbReference type="ChEBI" id="CHEBI:29991"/>
        <dbReference type="ChEBI" id="CHEBI:37565"/>
        <dbReference type="ChEBI" id="CHEBI:43474"/>
        <dbReference type="ChEBI" id="CHEBI:57567"/>
        <dbReference type="ChEBI" id="CHEBI:58053"/>
        <dbReference type="ChEBI" id="CHEBI:58189"/>
        <dbReference type="EC" id="6.3.4.4"/>
    </reaction>
</comment>
<dbReference type="InterPro" id="IPR020583">
    <property type="entry name" value="Inositol_monoP_metal-BS"/>
</dbReference>
<feature type="binding site" evidence="13">
    <location>
        <position position="521"/>
    </location>
    <ligand>
        <name>Mg(2+)</name>
        <dbReference type="ChEBI" id="CHEBI:18420"/>
        <label>1</label>
        <note>catalytic</note>
    </ligand>
</feature>
<dbReference type="OrthoDB" id="10254945at2759"/>
<evidence type="ECO:0000256" key="10">
    <source>
        <dbReference type="ARBA" id="ARBA00022842"/>
    </source>
</evidence>
<feature type="binding site" evidence="13">
    <location>
        <position position="538"/>
    </location>
    <ligand>
        <name>Mg(2+)</name>
        <dbReference type="ChEBI" id="CHEBI:18420"/>
        <label>1</label>
        <note>catalytic</note>
    </ligand>
</feature>
<keyword evidence="7 12" id="KW-0547">Nucleotide-binding</keyword>
<dbReference type="GO" id="GO:0007165">
    <property type="term" value="P:signal transduction"/>
    <property type="evidence" value="ECO:0007669"/>
    <property type="project" value="TreeGrafter"/>
</dbReference>
<dbReference type="InterPro" id="IPR020552">
    <property type="entry name" value="Inositol_monoPase_Li-sen"/>
</dbReference>
<dbReference type="HAMAP" id="MF_00011">
    <property type="entry name" value="Adenylosucc_synth"/>
    <property type="match status" value="1"/>
</dbReference>
<evidence type="ECO:0000256" key="12">
    <source>
        <dbReference type="HAMAP-Rule" id="MF_03125"/>
    </source>
</evidence>
<sequence length="1330" mass="148035">MCKNRRAGTCTYPFVTSSNTTVGSVCTGLGVPPKVVDTVIGVVKAYTTRVGHGPFPTELQNEMQSLEDYTETYIGPDARYERKGHTGGPFDLKSGQPVKVGMMLQEVGAEYGTTTGRRRRCGWLDLALVKYSAMVNGFDSINITKLDVLTGLKQIRVAIAYRNRRMTEVRLPSGYFPSHLDDLKEVVCEYETLQGWSEDISKCTRWEDLPENAKTYVLRIQELLGIPVSWVGVGPDRSSMLKLPMRKRIMLPVLPFFVFGKWCFDLPWTGAASVPQSSALAEWERSIVLAALHLLAQSAGGVRRRAANPAGLDGCRHQKLLRKGPPKKRPRNHRLKGRVTEMRPRKLPKKALLAAQQNQQQTVTLAQLVALQGVCQQKAAQVLAAGQKALRILSVPVPARSTRSGVHIANKWPAKDLTQQVSYPRSTPPPRGACRVQGPVPDFPMVTLSEEDLSRYLDESVSAAQEAGNLMLECFSRNDAQQSVEEKSTPVDLVTKYDRQVEELVLKRLRTAAPEFRVLAEETANSEALTDAPTWIVDPIDGTTNFIHRQAECCVLIGLAVQKRAVLGVCFIPKLDELYTAVRGRGAYCNGRRIVSSGCKDLTRALVNLHMPSYSRGPKVVDRILGISRDLLAHPIRAMRCGGSAGVDMMHVARGRLDVYFEVGIYPWDVCAGQVIVEEAGGVCCDTLGGPFDLASRRVLAASSPELVAQLALHLKKHRYSSVEADDYSADDTEKVKGTLGVPESGFLAARFLQPMRFSVWLIAFCLSRAAPVQDVPSQPWPEPCVTTDISWVSPAATGEMAQGRTPFRSLFVLGAGLLLLCQQLTFTGTPGAKRQTALRRNAETESAVMTESEQLRAEKKAATLEAIEQAAQQDAPMGEDLGNFWVNQPGQLSFEVQFNRGDKVKDLRTVIEKVTGIPPDAQEIRAGGDLLWKDGVFLEGLDLTDIWVMDDRDDSPERGEWNPDPEEDMDPLSNPLKIAIYLFSGIIGIFWVTQILGVNPYGNWPEGPRANWAEVPEDLRPGAEPYQRPQALDVDEKTQKQLLDECDANGDSCGLSLRQLRGQGLEQLELEDFLAGADFDEEEAMEVANQTGGEYSFYAYRAKNDKNYEDTNVNMANLPGVMWYLHSEVVGHCPRKFGIVRILRYKITMKPTPELERTGHPFAHLCHFDSGACTGPQQSLDEYQKYGYVVGCDRPNHQHAAYRQATWYSFPGDCPSKTFQQKASCQEKGGLCKHGEPWSKTCTWRREYAGEITLDELTHNYHFEERCKKGFYEYNEALDRGQGTNYWHTRSSEAVCNRRMKWLKEVLHKKAGGPRLPDPPQCPFGDGDR</sequence>
<keyword evidence="16" id="KW-1185">Reference proteome</keyword>
<dbReference type="FunFam" id="3.90.170.10:FF:000001">
    <property type="entry name" value="Adenylosuccinate synthetase"/>
    <property type="match status" value="1"/>
</dbReference>
<dbReference type="CDD" id="cd01639">
    <property type="entry name" value="IMPase"/>
    <property type="match status" value="1"/>
</dbReference>
<dbReference type="Gene3D" id="3.30.540.10">
    <property type="entry name" value="Fructose-1,6-Bisphosphatase, subunit A, domain 1"/>
    <property type="match status" value="1"/>
</dbReference>
<comment type="catalytic activity">
    <reaction evidence="1">
        <text>a myo-inositol phosphate + H2O = myo-inositol + phosphate</text>
        <dbReference type="Rhea" id="RHEA:24056"/>
        <dbReference type="ChEBI" id="CHEBI:15377"/>
        <dbReference type="ChEBI" id="CHEBI:17268"/>
        <dbReference type="ChEBI" id="CHEBI:43474"/>
        <dbReference type="ChEBI" id="CHEBI:84139"/>
        <dbReference type="EC" id="3.1.3.25"/>
    </reaction>
</comment>
<dbReference type="SUPFAM" id="SSF56655">
    <property type="entry name" value="Carbohydrate phosphatase"/>
    <property type="match status" value="1"/>
</dbReference>
<comment type="function">
    <text evidence="12">Plays an important role in the de novo pathway and in the salvage pathway of purine nucleotide biosynthesis. Catalyzes the first commited step in the biosynthesis of AMP from IMP.</text>
</comment>
<comment type="caution">
    <text evidence="12">Lacks conserved residue(s) required for the propagation of feature annotation.</text>
</comment>
<dbReference type="GO" id="GO:0046854">
    <property type="term" value="P:phosphatidylinositol phosphate biosynthetic process"/>
    <property type="evidence" value="ECO:0007669"/>
    <property type="project" value="InterPro"/>
</dbReference>
<protein>
    <recommendedName>
        <fullName evidence="12">Adenylosuccinate synthetase</fullName>
        <shortName evidence="12">AMPSase</shortName>
        <shortName evidence="12">AdSS</shortName>
        <ecNumber evidence="12">6.3.4.4</ecNumber>
    </recommendedName>
    <alternativeName>
        <fullName evidence="12">IMP--aspartate ligase</fullName>
    </alternativeName>
</protein>
<feature type="binding site" evidence="13">
    <location>
        <position position="540"/>
    </location>
    <ligand>
        <name>Mg(2+)</name>
        <dbReference type="ChEBI" id="CHEBI:18420"/>
        <label>1</label>
        <note>catalytic</note>
    </ligand>
</feature>
<keyword evidence="12" id="KW-0963">Cytoplasm</keyword>
<feature type="binding site" evidence="12">
    <location>
        <begin position="113"/>
        <end position="119"/>
    </location>
    <ligand>
        <name>substrate</name>
    </ligand>
</feature>
<accession>A0A1Q9D4Z3</accession>
<keyword evidence="5 12" id="KW-0436">Ligase</keyword>
<comment type="cofactor">
    <cofactor evidence="12">
        <name>Mg(2+)</name>
        <dbReference type="ChEBI" id="CHEBI:18420"/>
    </cofactor>
    <text evidence="12">Binds 1 Mg(2+) ion per subunit.</text>
</comment>
<dbReference type="UniPathway" id="UPA00075">
    <property type="reaction ID" value="UER00335"/>
</dbReference>
<gene>
    <name evidence="15" type="ORF">AK812_SmicGene28199</name>
</gene>
<comment type="similarity">
    <text evidence="3">Belongs to the inositol monophosphatase superfamily.</text>
</comment>
<comment type="subunit">
    <text evidence="4 12">Homodimer.</text>
</comment>
<dbReference type="FunFam" id="3.40.190.80:FF:000002">
    <property type="entry name" value="Inositol-1-monophosphatase"/>
    <property type="match status" value="1"/>
</dbReference>
<evidence type="ECO:0000256" key="8">
    <source>
        <dbReference type="ARBA" id="ARBA00022755"/>
    </source>
</evidence>
<dbReference type="InterPro" id="IPR027417">
    <property type="entry name" value="P-loop_NTPase"/>
</dbReference>
<reference evidence="15 16" key="1">
    <citation type="submission" date="2016-02" db="EMBL/GenBank/DDBJ databases">
        <title>Genome analysis of coral dinoflagellate symbionts highlights evolutionary adaptations to a symbiotic lifestyle.</title>
        <authorList>
            <person name="Aranda M."/>
            <person name="Li Y."/>
            <person name="Liew Y.J."/>
            <person name="Baumgarten S."/>
            <person name="Simakov O."/>
            <person name="Wilson M."/>
            <person name="Piel J."/>
            <person name="Ashoor H."/>
            <person name="Bougouffa S."/>
            <person name="Bajic V.B."/>
            <person name="Ryu T."/>
            <person name="Ravasi T."/>
            <person name="Bayer T."/>
            <person name="Micklem G."/>
            <person name="Kim H."/>
            <person name="Bhak J."/>
            <person name="Lajeunesse T.C."/>
            <person name="Voolstra C.R."/>
        </authorList>
    </citation>
    <scope>NUCLEOTIDE SEQUENCE [LARGE SCALE GENOMIC DNA]</scope>
    <source>
        <strain evidence="15 16">CCMP2467</strain>
    </source>
</reference>
<keyword evidence="6 12" id="KW-0479">Metal-binding</keyword>
<comment type="similarity">
    <text evidence="12">Belongs to the adenylosuccinate synthetase family.</text>
</comment>
<dbReference type="GO" id="GO:0004019">
    <property type="term" value="F:adenylosuccinate synthase activity"/>
    <property type="evidence" value="ECO:0007669"/>
    <property type="project" value="UniProtKB-UniRule"/>
</dbReference>
<dbReference type="PRINTS" id="PR00378">
    <property type="entry name" value="LIIMPHPHTASE"/>
</dbReference>
<feature type="binding site" evidence="13">
    <location>
        <position position="669"/>
    </location>
    <ligand>
        <name>Mg(2+)</name>
        <dbReference type="ChEBI" id="CHEBI:18420"/>
        <label>1</label>
        <note>catalytic</note>
    </ligand>
</feature>
<evidence type="ECO:0000256" key="11">
    <source>
        <dbReference type="ARBA" id="ARBA00023134"/>
    </source>
</evidence>
<evidence type="ECO:0000256" key="14">
    <source>
        <dbReference type="SAM" id="MobiDB-lite"/>
    </source>
</evidence>
<evidence type="ECO:0000256" key="6">
    <source>
        <dbReference type="ARBA" id="ARBA00022723"/>
    </source>
</evidence>
<comment type="pathway">
    <text evidence="12">Purine metabolism; AMP biosynthesis via de novo pathway; AMP from IMP: step 1/2.</text>
</comment>
<dbReference type="UniPathway" id="UPA00823">
    <property type="reaction ID" value="UER00788"/>
</dbReference>
<name>A0A1Q9D4Z3_SYMMI</name>
<evidence type="ECO:0000313" key="16">
    <source>
        <dbReference type="Proteomes" id="UP000186817"/>
    </source>
</evidence>
<evidence type="ECO:0000256" key="13">
    <source>
        <dbReference type="PIRSR" id="PIRSR600760-2"/>
    </source>
</evidence>
<comment type="pathway">
    <text evidence="2">Polyol metabolism; myo-inositol biosynthesis; myo-inositol from D-glucose 6-phosphate: step 2/2.</text>
</comment>
<evidence type="ECO:0000256" key="1">
    <source>
        <dbReference type="ARBA" id="ARBA00001033"/>
    </source>
</evidence>
<dbReference type="Proteomes" id="UP000186817">
    <property type="component" value="Unassembled WGS sequence"/>
</dbReference>
<dbReference type="Gene3D" id="3.90.170.10">
    <property type="entry name" value="Adenylosuccinate Synthetase, subunit A, domain 3"/>
    <property type="match status" value="1"/>
</dbReference>
<dbReference type="InterPro" id="IPR000760">
    <property type="entry name" value="Inositol_monophosphatase-like"/>
</dbReference>
<dbReference type="GO" id="GO:0008934">
    <property type="term" value="F:inositol monophosphate 1-phosphatase activity"/>
    <property type="evidence" value="ECO:0007669"/>
    <property type="project" value="InterPro"/>
</dbReference>
<evidence type="ECO:0000256" key="5">
    <source>
        <dbReference type="ARBA" id="ARBA00022598"/>
    </source>
</evidence>
<comment type="caution">
    <text evidence="15">The sequence shown here is derived from an EMBL/GenBank/DDBJ whole genome shotgun (WGS) entry which is preliminary data.</text>
</comment>
<dbReference type="SUPFAM" id="SSF54236">
    <property type="entry name" value="Ubiquitin-like"/>
    <property type="match status" value="1"/>
</dbReference>
<keyword evidence="9" id="KW-0378">Hydrolase</keyword>
<dbReference type="EMBL" id="LSRX01000722">
    <property type="protein sequence ID" value="OLP90235.1"/>
    <property type="molecule type" value="Genomic_DNA"/>
</dbReference>
<dbReference type="Pfam" id="PF00709">
    <property type="entry name" value="Adenylsucc_synt"/>
    <property type="match status" value="1"/>
</dbReference>
<feature type="binding site" evidence="12">
    <location>
        <position position="119"/>
    </location>
    <ligand>
        <name>GTP</name>
        <dbReference type="ChEBI" id="CHEBI:37565"/>
    </ligand>
</feature>
<dbReference type="Pfam" id="PF00459">
    <property type="entry name" value="Inositol_P"/>
    <property type="match status" value="1"/>
</dbReference>
<dbReference type="InterPro" id="IPR033942">
    <property type="entry name" value="IMPase"/>
</dbReference>
<evidence type="ECO:0000256" key="4">
    <source>
        <dbReference type="ARBA" id="ARBA00011738"/>
    </source>
</evidence>
<dbReference type="EC" id="6.3.4.4" evidence="12"/>
<dbReference type="GO" id="GO:0044208">
    <property type="term" value="P:'de novo' AMP biosynthetic process"/>
    <property type="evidence" value="ECO:0007669"/>
    <property type="project" value="UniProtKB-UniRule"/>
</dbReference>
<dbReference type="PROSITE" id="PS00629">
    <property type="entry name" value="IMP_1"/>
    <property type="match status" value="1"/>
</dbReference>
<dbReference type="Gene3D" id="3.40.190.80">
    <property type="match status" value="1"/>
</dbReference>
<dbReference type="InterPro" id="IPR029071">
    <property type="entry name" value="Ubiquitin-like_domsf"/>
</dbReference>
<dbReference type="PANTHER" id="PTHR20854:SF4">
    <property type="entry name" value="INOSITOL-1-MONOPHOSPHATASE-RELATED"/>
    <property type="match status" value="1"/>
</dbReference>
<feature type="binding site" evidence="12">
    <location>
        <position position="16"/>
    </location>
    <ligand>
        <name>IMP</name>
        <dbReference type="ChEBI" id="CHEBI:58053"/>
    </ligand>
</feature>
<keyword evidence="8 12" id="KW-0658">Purine biosynthesis</keyword>
<organism evidence="15 16">
    <name type="scientific">Symbiodinium microadriaticum</name>
    <name type="common">Dinoflagellate</name>
    <name type="synonym">Zooxanthella microadriatica</name>
    <dbReference type="NCBI Taxonomy" id="2951"/>
    <lineage>
        <taxon>Eukaryota</taxon>
        <taxon>Sar</taxon>
        <taxon>Alveolata</taxon>
        <taxon>Dinophyceae</taxon>
        <taxon>Suessiales</taxon>
        <taxon>Symbiodiniaceae</taxon>
        <taxon>Symbiodinium</taxon>
    </lineage>
</organism>
<proteinExistence type="inferred from homology"/>
<feature type="binding site" evidence="13">
    <location>
        <position position="541"/>
    </location>
    <ligand>
        <name>Mg(2+)</name>
        <dbReference type="ChEBI" id="CHEBI:18420"/>
        <label>1</label>
        <note>catalytic</note>
    </ligand>
</feature>
<comment type="subcellular location">
    <subcellularLocation>
        <location evidence="12">Cytoplasm</location>
    </subcellularLocation>
</comment>
<feature type="binding site" evidence="12">
    <location>
        <position position="117"/>
    </location>
    <ligand>
        <name>IMP</name>
        <dbReference type="ChEBI" id="CHEBI:58053"/>
    </ligand>
</feature>
<dbReference type="GO" id="GO:0000287">
    <property type="term" value="F:magnesium ion binding"/>
    <property type="evidence" value="ECO:0007669"/>
    <property type="project" value="UniProtKB-UniRule"/>
</dbReference>